<feature type="compositionally biased region" description="Basic and acidic residues" evidence="1">
    <location>
        <begin position="293"/>
        <end position="303"/>
    </location>
</feature>
<evidence type="ECO:0000313" key="2">
    <source>
        <dbReference type="EMBL" id="KYN35638.1"/>
    </source>
</evidence>
<reference evidence="2 3" key="1">
    <citation type="submission" date="2016-03" db="EMBL/GenBank/DDBJ databases">
        <title>Trachymyrmex septentrionalis WGS genome.</title>
        <authorList>
            <person name="Nygaard S."/>
            <person name="Hu H."/>
            <person name="Boomsma J."/>
            <person name="Zhang G."/>
        </authorList>
    </citation>
    <scope>NUCLEOTIDE SEQUENCE [LARGE SCALE GENOMIC DNA]</scope>
    <source>
        <strain evidence="2">Tsep2-gDNA-1</strain>
        <tissue evidence="2">Whole body</tissue>
    </source>
</reference>
<organism evidence="2 3">
    <name type="scientific">Trachymyrmex septentrionalis</name>
    <dbReference type="NCBI Taxonomy" id="34720"/>
    <lineage>
        <taxon>Eukaryota</taxon>
        <taxon>Metazoa</taxon>
        <taxon>Ecdysozoa</taxon>
        <taxon>Arthropoda</taxon>
        <taxon>Hexapoda</taxon>
        <taxon>Insecta</taxon>
        <taxon>Pterygota</taxon>
        <taxon>Neoptera</taxon>
        <taxon>Endopterygota</taxon>
        <taxon>Hymenoptera</taxon>
        <taxon>Apocrita</taxon>
        <taxon>Aculeata</taxon>
        <taxon>Formicoidea</taxon>
        <taxon>Formicidae</taxon>
        <taxon>Myrmicinae</taxon>
        <taxon>Trachymyrmex</taxon>
    </lineage>
</organism>
<feature type="compositionally biased region" description="Polar residues" evidence="1">
    <location>
        <begin position="305"/>
        <end position="323"/>
    </location>
</feature>
<evidence type="ECO:0008006" key="4">
    <source>
        <dbReference type="Google" id="ProtNLM"/>
    </source>
</evidence>
<dbReference type="Proteomes" id="UP000078541">
    <property type="component" value="Unassembled WGS sequence"/>
</dbReference>
<protein>
    <recommendedName>
        <fullName evidence="4">BED-type domain-containing protein</fullName>
    </recommendedName>
</protein>
<sequence length="755" mass="87565">MALPLEIDRSNVDGTRETPAVRRGIIELMLLKYLPVLRDRAADWDIKLQLAQEKNVKIGQKSPQKPGDNDVNRMAQQSIVIENANISFHRDDINRQAPRNQDQQRSHCQYHINENSKYEKEAADNSEYIMMQHDVAAENMNTRYYYGSTYWHNLENQEGQQRNRTIKIIKGHLYHEHKKYDEKDRLEWENNNDLIWQYFDKTNLYTAECKFCGRCIHRSYLPSIRWHLQNHLQEIRASIKKKIADKSLWQYFEIYEEKFSAWCKRCDVKLDIFYGTDVLINHICSKRNKSLRSRQEPEDKPDVNRMTQQSVVDENTNSSSYHDNLNKVFGNRENQQRSPQKPGDNDVNRMAQQSIVIENANISFHRDDINRQDPRNQDQQRSHCQYHINENSKYEKEAADNSEYIMMQHDVAAENMNTRYYYGSTYWHNLENQEGQQSSEENYINNIVSHAHDVSDVSSRHDDTNWQTFGYQVNQQSYCRERISCGNPRRMLNAVVTASADCHLAVDAAAAVSAENDNRAPAPPDVDLPDAYVDRPSSGTPCHKAHTETACSREITEAIRGIGKELRANVPLKSILRKLRWRHRYPNKDATAVRCTTIVTMRNLARIPRLGIIYTFVAEKLPRNISESLLSLNEKYFHYHPQLHFKEFDDVEACTSFSGNCCKHRKKPSRCPAIETIFCNSEDKTWTCTSIVATGLLLTIAIIDAHAIPSYAETIISLCEYGCRCVSSYPTSDETSCHNIDRDKASCRSGSAGEY</sequence>
<evidence type="ECO:0000313" key="3">
    <source>
        <dbReference type="Proteomes" id="UP000078541"/>
    </source>
</evidence>
<accession>A0A195F5A3</accession>
<proteinExistence type="predicted"/>
<dbReference type="AlphaFoldDB" id="A0A195F5A3"/>
<dbReference type="EMBL" id="KQ981805">
    <property type="protein sequence ID" value="KYN35638.1"/>
    <property type="molecule type" value="Genomic_DNA"/>
</dbReference>
<evidence type="ECO:0000256" key="1">
    <source>
        <dbReference type="SAM" id="MobiDB-lite"/>
    </source>
</evidence>
<feature type="compositionally biased region" description="Basic and acidic residues" evidence="1">
    <location>
        <begin position="364"/>
        <end position="381"/>
    </location>
</feature>
<feature type="region of interest" description="Disordered" evidence="1">
    <location>
        <begin position="362"/>
        <end position="382"/>
    </location>
</feature>
<feature type="region of interest" description="Disordered" evidence="1">
    <location>
        <begin position="290"/>
        <end position="347"/>
    </location>
</feature>
<gene>
    <name evidence="2" type="ORF">ALC56_10198</name>
</gene>
<keyword evidence="3" id="KW-1185">Reference proteome</keyword>
<dbReference type="STRING" id="34720.A0A195F5A3"/>
<name>A0A195F5A3_9HYME</name>